<proteinExistence type="predicted"/>
<dbReference type="RefSeq" id="WP_168117464.1">
    <property type="nucleotide sequence ID" value="NZ_BOON01000092.1"/>
</dbReference>
<dbReference type="Gene3D" id="3.40.50.300">
    <property type="entry name" value="P-loop containing nucleotide triphosphate hydrolases"/>
    <property type="match status" value="1"/>
</dbReference>
<protein>
    <submittedName>
        <fullName evidence="2">Uncharacterized protein</fullName>
    </submittedName>
</protein>
<dbReference type="SUPFAM" id="SSF52540">
    <property type="entry name" value="P-loop containing nucleoside triphosphate hydrolases"/>
    <property type="match status" value="1"/>
</dbReference>
<reference evidence="2" key="1">
    <citation type="submission" date="2021-01" db="EMBL/GenBank/DDBJ databases">
        <title>Whole genome shotgun sequence of Planosporangium mesophilum NBRC 109066.</title>
        <authorList>
            <person name="Komaki H."/>
            <person name="Tamura T."/>
        </authorList>
    </citation>
    <scope>NUCLEOTIDE SEQUENCE</scope>
    <source>
        <strain evidence="2">NBRC 109066</strain>
    </source>
</reference>
<dbReference type="EMBL" id="BOON01000092">
    <property type="protein sequence ID" value="GII26548.1"/>
    <property type="molecule type" value="Genomic_DNA"/>
</dbReference>
<evidence type="ECO:0000313" key="3">
    <source>
        <dbReference type="Proteomes" id="UP000599074"/>
    </source>
</evidence>
<dbReference type="AlphaFoldDB" id="A0A8J3THH7"/>
<dbReference type="Proteomes" id="UP000599074">
    <property type="component" value="Unassembled WGS sequence"/>
</dbReference>
<keyword evidence="3" id="KW-1185">Reference proteome</keyword>
<organism evidence="2 3">
    <name type="scientific">Planosporangium mesophilum</name>
    <dbReference type="NCBI Taxonomy" id="689768"/>
    <lineage>
        <taxon>Bacteria</taxon>
        <taxon>Bacillati</taxon>
        <taxon>Actinomycetota</taxon>
        <taxon>Actinomycetes</taxon>
        <taxon>Micromonosporales</taxon>
        <taxon>Micromonosporaceae</taxon>
        <taxon>Planosporangium</taxon>
    </lineage>
</organism>
<name>A0A8J3THH7_9ACTN</name>
<dbReference type="InterPro" id="IPR027417">
    <property type="entry name" value="P-loop_NTPase"/>
</dbReference>
<evidence type="ECO:0000256" key="1">
    <source>
        <dbReference type="SAM" id="MobiDB-lite"/>
    </source>
</evidence>
<comment type="caution">
    <text evidence="2">The sequence shown here is derived from an EMBL/GenBank/DDBJ whole genome shotgun (WGS) entry which is preliminary data.</text>
</comment>
<accession>A0A8J3THH7</accession>
<gene>
    <name evidence="2" type="ORF">Pme01_61450</name>
</gene>
<evidence type="ECO:0000313" key="2">
    <source>
        <dbReference type="EMBL" id="GII26548.1"/>
    </source>
</evidence>
<feature type="region of interest" description="Disordered" evidence="1">
    <location>
        <begin position="1"/>
        <end position="20"/>
    </location>
</feature>
<sequence>MGRALRLRPTLPLGDEPTAHQHRGRVALVLDVLRQHAHDGHAVPISSHAGAVIAAADRVVTMAGGRIIDDSRAGSALR</sequence>